<protein>
    <submittedName>
        <fullName evidence="1">Uncharacterized protein</fullName>
    </submittedName>
</protein>
<dbReference type="Gramene" id="TraesNOR1D03G00418690.1">
    <property type="protein sequence ID" value="TraesNOR1D03G00418690.1"/>
    <property type="gene ID" value="TraesNOR1D03G00418690"/>
</dbReference>
<dbReference type="Proteomes" id="UP000019116">
    <property type="component" value="Chromosome 1D"/>
</dbReference>
<dbReference type="AlphaFoldDB" id="A0A3B5ZPK7"/>
<dbReference type="Gramene" id="TraesCS1D03G0056000.1">
    <property type="protein sequence ID" value="TraesCS1D03G0056000.1.CDS"/>
    <property type="gene ID" value="TraesCS1D03G0056000"/>
</dbReference>
<evidence type="ECO:0000313" key="2">
    <source>
        <dbReference type="Proteomes" id="UP000019116"/>
    </source>
</evidence>
<dbReference type="Gramene" id="TraesSYM1D03G00418180.1">
    <property type="protein sequence ID" value="TraesSYM1D03G00418180.1"/>
    <property type="gene ID" value="TraesSYM1D03G00418180"/>
</dbReference>
<dbReference type="EnsemblPlants" id="TraesCS1D02G029800.1">
    <property type="protein sequence ID" value="TraesCS1D02G029800.1"/>
    <property type="gene ID" value="TraesCS1D02G029800"/>
</dbReference>
<keyword evidence="2" id="KW-1185">Reference proteome</keyword>
<organism evidence="1">
    <name type="scientific">Triticum aestivum</name>
    <name type="common">Wheat</name>
    <dbReference type="NCBI Taxonomy" id="4565"/>
    <lineage>
        <taxon>Eukaryota</taxon>
        <taxon>Viridiplantae</taxon>
        <taxon>Streptophyta</taxon>
        <taxon>Embryophyta</taxon>
        <taxon>Tracheophyta</taxon>
        <taxon>Spermatophyta</taxon>
        <taxon>Magnoliopsida</taxon>
        <taxon>Liliopsida</taxon>
        <taxon>Poales</taxon>
        <taxon>Poaceae</taxon>
        <taxon>BOP clade</taxon>
        <taxon>Pooideae</taxon>
        <taxon>Triticodae</taxon>
        <taxon>Triticeae</taxon>
        <taxon>Triticinae</taxon>
        <taxon>Triticum</taxon>
    </lineage>
</organism>
<dbReference type="Gramene" id="TraesLAC1D03G00415360.1">
    <property type="protein sequence ID" value="TraesLAC1D03G00415360.1"/>
    <property type="gene ID" value="TraesLAC1D03G00415360"/>
</dbReference>
<dbReference type="OMA" id="VAVTCKM"/>
<evidence type="ECO:0000313" key="1">
    <source>
        <dbReference type="EnsemblPlants" id="TraesCS1D02G029800.1"/>
    </source>
</evidence>
<dbReference type="Gramene" id="TraesCS1D02G029800.1">
    <property type="protein sequence ID" value="TraesCS1D02G029800.1"/>
    <property type="gene ID" value="TraesCS1D02G029800"/>
</dbReference>
<sequence>MALSSTKFVAINQLSRWIQQESSRSPLCISDSCSSVTSDGREHQRDLDEVGDPINAVVLECAHGVLGAWRKGAPQPGAGRAASSAFPSVDPTVSLMMLSLPIVAVTCKMLSVATSA</sequence>
<reference evidence="1" key="1">
    <citation type="submission" date="2018-08" db="EMBL/GenBank/DDBJ databases">
        <authorList>
            <person name="Rossello M."/>
        </authorList>
    </citation>
    <scope>NUCLEOTIDE SEQUENCE [LARGE SCALE GENOMIC DNA]</scope>
    <source>
        <strain evidence="1">cv. Chinese Spring</strain>
    </source>
</reference>
<name>A0A3B5ZPK7_WHEAT</name>
<accession>A0A3B5ZPK7</accession>
<dbReference type="Gramene" id="TraesMAC1D03G00411770.1">
    <property type="protein sequence ID" value="TraesMAC1D03G00411770.1"/>
    <property type="gene ID" value="TraesMAC1D03G00411770"/>
</dbReference>
<reference evidence="1" key="2">
    <citation type="submission" date="2018-10" db="UniProtKB">
        <authorList>
            <consortium name="EnsemblPlants"/>
        </authorList>
    </citation>
    <scope>IDENTIFICATION</scope>
</reference>
<dbReference type="Gramene" id="TraesLDM1D03G00413550.1">
    <property type="protein sequence ID" value="TraesLDM1D03G00413550.1"/>
    <property type="gene ID" value="TraesLDM1D03G00413550"/>
</dbReference>
<proteinExistence type="predicted"/>
<dbReference type="Gramene" id="TraesJUL1D03G00414540.1">
    <property type="protein sequence ID" value="TraesJUL1D03G00414540.1"/>
    <property type="gene ID" value="TraesJUL1D03G00414540"/>
</dbReference>
<dbReference type="Gramene" id="TraesJAG1D03G00411990.1">
    <property type="protein sequence ID" value="TraesJAG1D03G00411990.1"/>
    <property type="gene ID" value="TraesJAG1D03G00411990"/>
</dbReference>